<evidence type="ECO:0000313" key="4">
    <source>
        <dbReference type="Proteomes" id="UP000030982"/>
    </source>
</evidence>
<feature type="non-terminal residue" evidence="3">
    <location>
        <position position="211"/>
    </location>
</feature>
<evidence type="ECO:0000256" key="1">
    <source>
        <dbReference type="SAM" id="MobiDB-lite"/>
    </source>
</evidence>
<dbReference type="AlphaFoldDB" id="A0A0B2AQ95"/>
<dbReference type="PANTHER" id="PTHR12654">
    <property type="entry name" value="BILE ACID BETA-GLUCOSIDASE-RELATED"/>
    <property type="match status" value="1"/>
</dbReference>
<comment type="caution">
    <text evidence="3">The sequence shown here is derived from an EMBL/GenBank/DDBJ whole genome shotgun (WGS) entry which is preliminary data.</text>
</comment>
<dbReference type="Proteomes" id="UP000030982">
    <property type="component" value="Unassembled WGS sequence"/>
</dbReference>
<gene>
    <name evidence="3" type="ORF">LK10_06970</name>
</gene>
<reference evidence="3 4" key="1">
    <citation type="submission" date="2014-09" db="EMBL/GenBank/DDBJ databases">
        <title>Genome sequence of Sinomonas sp. MUSC 117.</title>
        <authorList>
            <person name="Lee L.-H."/>
        </authorList>
    </citation>
    <scope>NUCLEOTIDE SEQUENCE [LARGE SCALE GENOMIC DNA]</scope>
    <source>
        <strain evidence="3 4">MUSC 117</strain>
    </source>
</reference>
<dbReference type="STRING" id="1338436.LK10_06970"/>
<sequence>MSQVCQGASPFADIIGNIKAGGYPMDVPGLGIPVGGVGSGSFMINQSGTFGPWNFGGSQDAGWENRILPQAAFHFREQVGNAPASVTTLATKGPNTVGTQGQIPLRSWGSPLPGWNLLKPGQGTYSALYPFGWQSYTGFTTNVSTMFYSPIVAGQDNPTSLPVVYFDVKLTNSSQENDKVSMMFTMPNAPDHTMGTPASVRQGYTSTFTRD</sequence>
<dbReference type="GO" id="GO:0008422">
    <property type="term" value="F:beta-glucosidase activity"/>
    <property type="evidence" value="ECO:0007669"/>
    <property type="project" value="TreeGrafter"/>
</dbReference>
<dbReference type="EMBL" id="JTDL01000083">
    <property type="protein sequence ID" value="KHL04122.1"/>
    <property type="molecule type" value="Genomic_DNA"/>
</dbReference>
<dbReference type="InterPro" id="IPR052566">
    <property type="entry name" value="Non-lysos_glucosylceramidase"/>
</dbReference>
<dbReference type="InterPro" id="IPR024462">
    <property type="entry name" value="GH116_N"/>
</dbReference>
<name>A0A0B2AQ95_9MICC</name>
<feature type="domain" description="Glycosyl-hydrolase family 116 N-terminal" evidence="2">
    <location>
        <begin position="31"/>
        <end position="189"/>
    </location>
</feature>
<dbReference type="PANTHER" id="PTHR12654:SF0">
    <property type="entry name" value="NON-LYSOSOMAL GLUCOSYLCERAMIDASE"/>
    <property type="match status" value="1"/>
</dbReference>
<protein>
    <recommendedName>
        <fullName evidence="2">Glycosyl-hydrolase family 116 N-terminal domain-containing protein</fullName>
    </recommendedName>
</protein>
<keyword evidence="4" id="KW-1185">Reference proteome</keyword>
<proteinExistence type="predicted"/>
<feature type="compositionally biased region" description="Polar residues" evidence="1">
    <location>
        <begin position="202"/>
        <end position="211"/>
    </location>
</feature>
<evidence type="ECO:0000313" key="3">
    <source>
        <dbReference type="EMBL" id="KHL04122.1"/>
    </source>
</evidence>
<evidence type="ECO:0000259" key="2">
    <source>
        <dbReference type="Pfam" id="PF12215"/>
    </source>
</evidence>
<feature type="region of interest" description="Disordered" evidence="1">
    <location>
        <begin position="191"/>
        <end position="211"/>
    </location>
</feature>
<dbReference type="Pfam" id="PF12215">
    <property type="entry name" value="Glyco_hydr_116N"/>
    <property type="match status" value="1"/>
</dbReference>
<accession>A0A0B2AQ95</accession>
<organism evidence="3 4">
    <name type="scientific">Sinomonas humi</name>
    <dbReference type="NCBI Taxonomy" id="1338436"/>
    <lineage>
        <taxon>Bacteria</taxon>
        <taxon>Bacillati</taxon>
        <taxon>Actinomycetota</taxon>
        <taxon>Actinomycetes</taxon>
        <taxon>Micrococcales</taxon>
        <taxon>Micrococcaceae</taxon>
        <taxon>Sinomonas</taxon>
    </lineage>
</organism>